<keyword evidence="1" id="KW-0378">Hydrolase</keyword>
<sequence length="104" mass="12130">MEKKKYFVNLATQAITQVQEDDINPYTIYATGEEIFHLREILTEMHDSDMNSFWRAHVPYVPYHNDKSNDSYDEGIVSAFQMIHDLGDDKTKMHIESMGILDSN</sequence>
<protein>
    <submittedName>
        <fullName evidence="1">Hydrolase</fullName>
    </submittedName>
</protein>
<proteinExistence type="predicted"/>
<keyword evidence="2" id="KW-1185">Reference proteome</keyword>
<dbReference type="EMBL" id="JASTZU010000059">
    <property type="protein sequence ID" value="MDL4842566.1"/>
    <property type="molecule type" value="Genomic_DNA"/>
</dbReference>
<dbReference type="GO" id="GO:0016787">
    <property type="term" value="F:hydrolase activity"/>
    <property type="evidence" value="ECO:0007669"/>
    <property type="project" value="UniProtKB-KW"/>
</dbReference>
<comment type="caution">
    <text evidence="1">The sequence shown here is derived from an EMBL/GenBank/DDBJ whole genome shotgun (WGS) entry which is preliminary data.</text>
</comment>
<evidence type="ECO:0000313" key="1">
    <source>
        <dbReference type="EMBL" id="MDL4842566.1"/>
    </source>
</evidence>
<gene>
    <name evidence="1" type="ORF">QQS35_19200</name>
</gene>
<dbReference type="Proteomes" id="UP001235343">
    <property type="component" value="Unassembled WGS sequence"/>
</dbReference>
<organism evidence="1 2">
    <name type="scientific">Aquibacillus rhizosphaerae</name>
    <dbReference type="NCBI Taxonomy" id="3051431"/>
    <lineage>
        <taxon>Bacteria</taxon>
        <taxon>Bacillati</taxon>
        <taxon>Bacillota</taxon>
        <taxon>Bacilli</taxon>
        <taxon>Bacillales</taxon>
        <taxon>Bacillaceae</taxon>
        <taxon>Aquibacillus</taxon>
    </lineage>
</organism>
<reference evidence="1 2" key="1">
    <citation type="submission" date="2023-06" db="EMBL/GenBank/DDBJ databases">
        <title>Aquibacillus rhizosphaerae LR5S19.</title>
        <authorList>
            <person name="Sun J.-Q."/>
        </authorList>
    </citation>
    <scope>NUCLEOTIDE SEQUENCE [LARGE SCALE GENOMIC DNA]</scope>
    <source>
        <strain evidence="1 2">LR5S19</strain>
    </source>
</reference>
<accession>A0ABT7L9M4</accession>
<name>A0ABT7L9M4_9BACI</name>
<evidence type="ECO:0000313" key="2">
    <source>
        <dbReference type="Proteomes" id="UP001235343"/>
    </source>
</evidence>
<dbReference type="RefSeq" id="WP_285933857.1">
    <property type="nucleotide sequence ID" value="NZ_JASTZU010000059.1"/>
</dbReference>